<evidence type="ECO:0000256" key="3">
    <source>
        <dbReference type="SAM" id="Phobius"/>
    </source>
</evidence>
<proteinExistence type="predicted"/>
<feature type="coiled-coil region" evidence="1">
    <location>
        <begin position="246"/>
        <end position="273"/>
    </location>
</feature>
<dbReference type="PANTHER" id="PTHR47219">
    <property type="entry name" value="RAB GTPASE-ACTIVATING PROTEIN 1-LIKE"/>
    <property type="match status" value="1"/>
</dbReference>
<evidence type="ECO:0000256" key="1">
    <source>
        <dbReference type="SAM" id="Coils"/>
    </source>
</evidence>
<protein>
    <submittedName>
        <fullName evidence="5">GTPase-activating protein, putative</fullName>
    </submittedName>
</protein>
<dbReference type="GO" id="GO:0005096">
    <property type="term" value="F:GTPase activator activity"/>
    <property type="evidence" value="ECO:0007669"/>
    <property type="project" value="TreeGrafter"/>
</dbReference>
<dbReference type="AlphaFoldDB" id="A0A1A7VCZ0"/>
<accession>A0A1A7VCZ0</accession>
<feature type="compositionally biased region" description="Low complexity" evidence="2">
    <location>
        <begin position="158"/>
        <end position="167"/>
    </location>
</feature>
<keyword evidence="3" id="KW-0472">Membrane</keyword>
<dbReference type="OrthoDB" id="18431at2759"/>
<feature type="region of interest" description="Disordered" evidence="2">
    <location>
        <begin position="1"/>
        <end position="98"/>
    </location>
</feature>
<dbReference type="PROSITE" id="PS50086">
    <property type="entry name" value="TBC_RABGAP"/>
    <property type="match status" value="1"/>
</dbReference>
<dbReference type="Proteomes" id="UP000182128">
    <property type="component" value="Unassembled WGS sequence"/>
</dbReference>
<evidence type="ECO:0000313" key="7">
    <source>
        <dbReference type="Proteomes" id="UP000182128"/>
    </source>
</evidence>
<dbReference type="SUPFAM" id="SSF47923">
    <property type="entry name" value="Ypt/Rab-GAP domain of gyp1p"/>
    <property type="match status" value="2"/>
</dbReference>
<dbReference type="VEuPathDB" id="PlasmoDB:PKNH_1353000"/>
<gene>
    <name evidence="5" type="ORF">PKNA1_C2_1353000</name>
    <name evidence="6" type="ORF">PKNA1_H1_1353000</name>
</gene>
<keyword evidence="1" id="KW-0175">Coiled coil</keyword>
<keyword evidence="3" id="KW-0812">Transmembrane</keyword>
<organism evidence="5 7">
    <name type="scientific">Plasmodium knowlesi (strain H)</name>
    <dbReference type="NCBI Taxonomy" id="5851"/>
    <lineage>
        <taxon>Eukaryota</taxon>
        <taxon>Sar</taxon>
        <taxon>Alveolata</taxon>
        <taxon>Apicomplexa</taxon>
        <taxon>Aconoidasida</taxon>
        <taxon>Haemosporida</taxon>
        <taxon>Plasmodiidae</taxon>
        <taxon>Plasmodium</taxon>
        <taxon>Plasmodium (Plasmodium)</taxon>
    </lineage>
</organism>
<dbReference type="GO" id="GO:0031267">
    <property type="term" value="F:small GTPase binding"/>
    <property type="evidence" value="ECO:0007669"/>
    <property type="project" value="TreeGrafter"/>
</dbReference>
<evidence type="ECO:0000256" key="2">
    <source>
        <dbReference type="SAM" id="MobiDB-lite"/>
    </source>
</evidence>
<evidence type="ECO:0000313" key="8">
    <source>
        <dbReference type="Proteomes" id="UP000182142"/>
    </source>
</evidence>
<dbReference type="Pfam" id="PF00566">
    <property type="entry name" value="RabGAP-TBC"/>
    <property type="match status" value="1"/>
</dbReference>
<evidence type="ECO:0000313" key="5">
    <source>
        <dbReference type="EMBL" id="SBO19815.1"/>
    </source>
</evidence>
<reference evidence="5" key="1">
    <citation type="submission" date="2016-05" db="EMBL/GenBank/DDBJ databases">
        <authorList>
            <person name="Lavstsen T."/>
            <person name="Jespersen J.S."/>
        </authorList>
    </citation>
    <scope>NUCLEOTIDE SEQUENCE [LARGE SCALE GENOMIC DNA]</scope>
</reference>
<sequence length="902" mass="104379">MNDQYADTERSGRAPPETVPAETMHLKKGGGRKKKDDNATGGVAAKEGPARNQGSTNDASTDKGEMNEAAKSKLGASPRKQSNEMVRNNDDPDSCSVYDDMVEKNKNFSESIIANLNDNIFEQNDAFTNEKGKGKHSMVQEEMANGKQLDAHTGVGRSSGSASSSSSLHMQDGRVSMLSKDEIAEEEGIITQQMEQSRRNNSTTEGNEKEKFVFPSKVKKTSWSKEKAPENVYDEYNHNVIYHELYVELLQVNKNLQNEIKNLRKIIDMQKHLIKSREDLFDSGHMNEKNKNSSKKFVNNNYFLNFFNKKKKKSKEGFAHVPTGSGVERASARISAYGSIRNNEEVDEKDDGYWSKGEKNRLSRWKRMDNNSDDLGYSSVEMNTMDNREDVHDHKNEYVQLPVSENEGSVLSDNPSGGASCYDNHSDNNSRTPVCATNEGSQFFKGGNYQGLEGQNHTEKQKSYEHGYEGVRKVDREGEVNEMPVNLEEITTVTLWYEEILPLVNNEKKRKTLIDLMITNYMPIVIKTYFWEINIINKLNITDYFVQILIKNTNFIQSYVYTNNKQYHNHVSRYFKSLITFRNSNVGGVQSDGGAMVDDASGKEATSGVTEKREDNTKENIDMGEKPHGAEAKEGESVQRKEEDNCIAGLNLLQRFSFQKFFYQILIDLDRTLYIIKKNQEYFRKHRVCTDSFLLTLDLGETKAKLNTLLQMYVVFKPELGYVQGMSYIALVFLLYCNLEKAFVHFANFMERKEIYNLYSFNNNEIKIYTYIIKEILNKQNVEIYKEICKQYNIDNIFIQWIYTIFLTCLPFHIFIRLFDIYLFNEKIIYETILCIFSYFNKFHHVENVDVVVKNLSTFSFNTHIQEDKFWSLLKKSKIKKRKIVYYREKYFKAHREVLNEK</sequence>
<feature type="transmembrane region" description="Helical" evidence="3">
    <location>
        <begin position="798"/>
        <end position="819"/>
    </location>
</feature>
<feature type="region of interest" description="Disordered" evidence="2">
    <location>
        <begin position="151"/>
        <end position="173"/>
    </location>
</feature>
<feature type="compositionally biased region" description="Basic and acidic residues" evidence="2">
    <location>
        <begin position="60"/>
        <end position="71"/>
    </location>
</feature>
<feature type="region of interest" description="Disordered" evidence="2">
    <location>
        <begin position="598"/>
        <end position="637"/>
    </location>
</feature>
<dbReference type="PANTHER" id="PTHR47219:SF15">
    <property type="entry name" value="TBC1 DOMAIN FAMILY MEMBER 12 ISOFORM X1"/>
    <property type="match status" value="1"/>
</dbReference>
<evidence type="ECO:0000313" key="6">
    <source>
        <dbReference type="EMBL" id="SBO22366.1"/>
    </source>
</evidence>
<dbReference type="Proteomes" id="UP000182142">
    <property type="component" value="Unassembled WGS sequence"/>
</dbReference>
<dbReference type="InterPro" id="IPR035969">
    <property type="entry name" value="Rab-GAP_TBC_sf"/>
</dbReference>
<dbReference type="InterPro" id="IPR050302">
    <property type="entry name" value="Rab_GAP_TBC_domain"/>
</dbReference>
<dbReference type="EMBL" id="CWHR02000004">
    <property type="protein sequence ID" value="SBO22366.1"/>
    <property type="molecule type" value="Genomic_DNA"/>
</dbReference>
<dbReference type="Gene3D" id="1.10.472.80">
    <property type="entry name" value="Ypt/Rab-GAP domain of gyp1p, domain 3"/>
    <property type="match status" value="1"/>
</dbReference>
<keyword evidence="3" id="KW-1133">Transmembrane helix</keyword>
<reference evidence="7 8" key="2">
    <citation type="submission" date="2016-05" db="EMBL/GenBank/DDBJ databases">
        <authorList>
            <person name="Sharaf H."/>
        </authorList>
    </citation>
    <scope>NUCLEOTIDE SEQUENCE [LARGE SCALE GENOMIC DNA]</scope>
    <source>
        <strain evidence="7 8">H</strain>
    </source>
</reference>
<feature type="compositionally biased region" description="Polar residues" evidence="2">
    <location>
        <begin position="190"/>
        <end position="205"/>
    </location>
</feature>
<dbReference type="EMBL" id="CWHQ02000001">
    <property type="protein sequence ID" value="SBO19815.1"/>
    <property type="molecule type" value="Genomic_DNA"/>
</dbReference>
<feature type="compositionally biased region" description="Basic and acidic residues" evidence="2">
    <location>
        <begin position="610"/>
        <end position="637"/>
    </location>
</feature>
<dbReference type="Gene3D" id="1.10.8.270">
    <property type="entry name" value="putative rabgap domain of human tbc1 domain family member 14 like domains"/>
    <property type="match status" value="1"/>
</dbReference>
<dbReference type="SMART" id="SM00164">
    <property type="entry name" value="TBC"/>
    <property type="match status" value="1"/>
</dbReference>
<name>A0A1A7VCZ0_PLAKH</name>
<dbReference type="InterPro" id="IPR000195">
    <property type="entry name" value="Rab-GAP-TBC_dom"/>
</dbReference>
<feature type="domain" description="Rab-GAP TBC" evidence="4">
    <location>
        <begin position="521"/>
        <end position="826"/>
    </location>
</feature>
<feature type="region of interest" description="Disordered" evidence="2">
    <location>
        <begin position="188"/>
        <end position="211"/>
    </location>
</feature>
<evidence type="ECO:0000259" key="4">
    <source>
        <dbReference type="PROSITE" id="PS50086"/>
    </source>
</evidence>